<protein>
    <recommendedName>
        <fullName evidence="6">Pentatricopeptide repeat-containing protein</fullName>
    </recommendedName>
</protein>
<dbReference type="PANTHER" id="PTHR47939">
    <property type="entry name" value="MEMBRANE-ASSOCIATED SALT-INDUCIBLE PROTEIN-LIKE"/>
    <property type="match status" value="1"/>
</dbReference>
<comment type="similarity">
    <text evidence="1">Belongs to the PPR family. P subfamily.</text>
</comment>
<keyword evidence="5" id="KW-1185">Reference proteome</keyword>
<keyword evidence="2" id="KW-0677">Repeat</keyword>
<comment type="caution">
    <text evidence="4">The sequence shown here is derived from an EMBL/GenBank/DDBJ whole genome shotgun (WGS) entry which is preliminary data.</text>
</comment>
<feature type="repeat" description="PPR" evidence="3">
    <location>
        <begin position="624"/>
        <end position="658"/>
    </location>
</feature>
<feature type="repeat" description="PPR" evidence="3">
    <location>
        <begin position="589"/>
        <end position="623"/>
    </location>
</feature>
<feature type="repeat" description="PPR" evidence="3">
    <location>
        <begin position="659"/>
        <end position="693"/>
    </location>
</feature>
<evidence type="ECO:0000256" key="1">
    <source>
        <dbReference type="ARBA" id="ARBA00007626"/>
    </source>
</evidence>
<dbReference type="NCBIfam" id="TIGR00756">
    <property type="entry name" value="PPR"/>
    <property type="match status" value="8"/>
</dbReference>
<organism evidence="4 5">
    <name type="scientific">Stylosanthes scabra</name>
    <dbReference type="NCBI Taxonomy" id="79078"/>
    <lineage>
        <taxon>Eukaryota</taxon>
        <taxon>Viridiplantae</taxon>
        <taxon>Streptophyta</taxon>
        <taxon>Embryophyta</taxon>
        <taxon>Tracheophyta</taxon>
        <taxon>Spermatophyta</taxon>
        <taxon>Magnoliopsida</taxon>
        <taxon>eudicotyledons</taxon>
        <taxon>Gunneridae</taxon>
        <taxon>Pentapetalae</taxon>
        <taxon>rosids</taxon>
        <taxon>fabids</taxon>
        <taxon>Fabales</taxon>
        <taxon>Fabaceae</taxon>
        <taxon>Papilionoideae</taxon>
        <taxon>50 kb inversion clade</taxon>
        <taxon>dalbergioids sensu lato</taxon>
        <taxon>Dalbergieae</taxon>
        <taxon>Pterocarpus clade</taxon>
        <taxon>Stylosanthes</taxon>
    </lineage>
</organism>
<accession>A0ABU6YSQ8</accession>
<feature type="repeat" description="PPR" evidence="3">
    <location>
        <begin position="167"/>
        <end position="201"/>
    </location>
</feature>
<name>A0ABU6YSQ8_9FABA</name>
<evidence type="ECO:0008006" key="6">
    <source>
        <dbReference type="Google" id="ProtNLM"/>
    </source>
</evidence>
<dbReference type="Gene3D" id="1.25.40.10">
    <property type="entry name" value="Tetratricopeptide repeat domain"/>
    <property type="match status" value="5"/>
</dbReference>
<proteinExistence type="inferred from homology"/>
<feature type="repeat" description="PPR" evidence="3">
    <location>
        <begin position="202"/>
        <end position="236"/>
    </location>
</feature>
<gene>
    <name evidence="4" type="ORF">PIB30_087585</name>
</gene>
<dbReference type="InterPro" id="IPR002885">
    <property type="entry name" value="PPR_rpt"/>
</dbReference>
<dbReference type="Pfam" id="PF01535">
    <property type="entry name" value="PPR"/>
    <property type="match status" value="3"/>
</dbReference>
<sequence length="771" mass="87862">MSRLQLHGLLRRMLTTSSDSVSVSASAIITSFLKDLSNERDLDRLVLSFKKASQSVRFRSKHRIYERTVRRLALAKRFRSIEDILEYQKTFKDISKEGFSARIISLYGKSGMFQNAHKMFDEMPQWNCPRTVVSLNALLASYVHSKKFDMVPTLFNHLPTQLSVEPNLVTYNTVIKAFCEMGSYDSASSMLDEMKLKGVKSDVITFNTLLDGLYANGCFEDGEKMWKRMEDEHVAPDVQSYNAKLVGMCVEKRSGDAVVLYEKMKSEEGVNVKPNLFSINALIRGFVKEDNLDEAKKCYSEISTSDFAPDKHTFNILLPFLCDKGDLKAAFEVSKEIFNGRCFVGPNRSLLQLVVDTLLNNSMILEAEEIVKLGETSSKPVKPRLRKVFAARPLSITAATTTPIECKPKRRRVKPFHTLPTDFETPEALRNVVDKFKTHCKNPHFRRNAVIYNQFVRKLAKANAFPFIEEIIEAQKQYKDITTEGFIVRLINLYARVGMTDHARKLFDEMPNLNCPRKNMAFSSLLNAYVAARQYHVVVELFHEINTKYSIQPDVVLFNVLAHALCKMDSLDSALGVLDQMGELNLEPNLFTFNTLLRAFYEKRGFDEGEKIWTMMKTRNVEPDAVSYRLRMGGMIGDGRLRDAVELFNVMKLSGVNPDVHCFNVLIKGCVDDDNFEEAKFWYDELVTCGCEPVRSTYVTLAPFFTEKGEFDLAFQLCKEAMRDARLIISVEALKQVVEGFVANGMIEEATELVDLARKKKLEIDLAFNSD</sequence>
<evidence type="ECO:0000256" key="3">
    <source>
        <dbReference type="PROSITE-ProRule" id="PRU00708"/>
    </source>
</evidence>
<feature type="repeat" description="PPR" evidence="3">
    <location>
        <begin position="275"/>
        <end position="309"/>
    </location>
</feature>
<feature type="repeat" description="PPR" evidence="3">
    <location>
        <begin position="554"/>
        <end position="588"/>
    </location>
</feature>
<dbReference type="Proteomes" id="UP001341840">
    <property type="component" value="Unassembled WGS sequence"/>
</dbReference>
<evidence type="ECO:0000256" key="2">
    <source>
        <dbReference type="ARBA" id="ARBA00022737"/>
    </source>
</evidence>
<dbReference type="PANTHER" id="PTHR47939:SF8">
    <property type="entry name" value="PENTACOTRIPEPTIDE-REPEAT REGION OF PRORP DOMAIN-CONTAINING PROTEIN"/>
    <property type="match status" value="1"/>
</dbReference>
<dbReference type="EMBL" id="JASCZI010243205">
    <property type="protein sequence ID" value="MED6212871.1"/>
    <property type="molecule type" value="Genomic_DNA"/>
</dbReference>
<evidence type="ECO:0000313" key="4">
    <source>
        <dbReference type="EMBL" id="MED6212871.1"/>
    </source>
</evidence>
<dbReference type="InterPro" id="IPR050667">
    <property type="entry name" value="PPR-containing_protein"/>
</dbReference>
<evidence type="ECO:0000313" key="5">
    <source>
        <dbReference type="Proteomes" id="UP001341840"/>
    </source>
</evidence>
<dbReference type="InterPro" id="IPR011990">
    <property type="entry name" value="TPR-like_helical_dom_sf"/>
</dbReference>
<dbReference type="Pfam" id="PF13041">
    <property type="entry name" value="PPR_2"/>
    <property type="match status" value="4"/>
</dbReference>
<dbReference type="PROSITE" id="PS51375">
    <property type="entry name" value="PPR"/>
    <property type="match status" value="7"/>
</dbReference>
<reference evidence="4 5" key="1">
    <citation type="journal article" date="2023" name="Plants (Basel)">
        <title>Bridging the Gap: Combining Genomics and Transcriptomics Approaches to Understand Stylosanthes scabra, an Orphan Legume from the Brazilian Caatinga.</title>
        <authorList>
            <person name="Ferreira-Neto J.R.C."/>
            <person name="da Silva M.D."/>
            <person name="Binneck E."/>
            <person name="de Melo N.F."/>
            <person name="da Silva R.H."/>
            <person name="de Melo A.L.T.M."/>
            <person name="Pandolfi V."/>
            <person name="Bustamante F.O."/>
            <person name="Brasileiro-Vidal A.C."/>
            <person name="Benko-Iseppon A.M."/>
        </authorList>
    </citation>
    <scope>NUCLEOTIDE SEQUENCE [LARGE SCALE GENOMIC DNA]</scope>
    <source>
        <tissue evidence="4">Leaves</tissue>
    </source>
</reference>